<keyword evidence="14" id="KW-1185">Reference proteome</keyword>
<reference evidence="13 14" key="1">
    <citation type="submission" date="2020-04" db="EMBL/GenBank/DDBJ databases">
        <authorList>
            <person name="Zhang R."/>
            <person name="Schippers A."/>
        </authorList>
    </citation>
    <scope>NUCLEOTIDE SEQUENCE [LARGE SCALE GENOMIC DNA]</scope>
    <source>
        <strain evidence="13 14">DSM 109850</strain>
    </source>
</reference>
<dbReference type="PANTHER" id="PTHR11907">
    <property type="entry name" value="AMIDOPHOSPHORIBOSYLTRANSFERASE"/>
    <property type="match status" value="1"/>
</dbReference>
<dbReference type="Proteomes" id="UP000533476">
    <property type="component" value="Unassembled WGS sequence"/>
</dbReference>
<name>A0A7Y0Q411_9FIRM</name>
<comment type="function">
    <text evidence="7">Catalyzes the formation of phosphoribosylamine from phosphoribosylpyrophosphate (PRPP) and glutamine.</text>
</comment>
<dbReference type="InterPro" id="IPR035584">
    <property type="entry name" value="PurF_N"/>
</dbReference>
<evidence type="ECO:0000256" key="5">
    <source>
        <dbReference type="ARBA" id="ARBA00022755"/>
    </source>
</evidence>
<dbReference type="InterPro" id="IPR000836">
    <property type="entry name" value="PRTase_dom"/>
</dbReference>
<dbReference type="GO" id="GO:0004044">
    <property type="term" value="F:amidophosphoribosyltransferase activity"/>
    <property type="evidence" value="ECO:0007669"/>
    <property type="project" value="UniProtKB-UniRule"/>
</dbReference>
<evidence type="ECO:0000256" key="6">
    <source>
        <dbReference type="ARBA" id="ARBA00022962"/>
    </source>
</evidence>
<dbReference type="InterPro" id="IPR005854">
    <property type="entry name" value="PurF"/>
</dbReference>
<dbReference type="GO" id="GO:0009113">
    <property type="term" value="P:purine nucleobase biosynthetic process"/>
    <property type="evidence" value="ECO:0007669"/>
    <property type="project" value="UniProtKB-UniRule"/>
</dbReference>
<dbReference type="Pfam" id="PF00156">
    <property type="entry name" value="Pribosyltran"/>
    <property type="match status" value="1"/>
</dbReference>
<comment type="catalytic activity">
    <reaction evidence="7 8">
        <text>5-phospho-beta-D-ribosylamine + L-glutamate + diphosphate = 5-phospho-alpha-D-ribose 1-diphosphate + L-glutamine + H2O</text>
        <dbReference type="Rhea" id="RHEA:14905"/>
        <dbReference type="ChEBI" id="CHEBI:15377"/>
        <dbReference type="ChEBI" id="CHEBI:29985"/>
        <dbReference type="ChEBI" id="CHEBI:33019"/>
        <dbReference type="ChEBI" id="CHEBI:58017"/>
        <dbReference type="ChEBI" id="CHEBI:58359"/>
        <dbReference type="ChEBI" id="CHEBI:58681"/>
        <dbReference type="EC" id="2.4.2.14"/>
    </reaction>
</comment>
<dbReference type="InterPro" id="IPR029055">
    <property type="entry name" value="Ntn_hydrolases_N"/>
</dbReference>
<dbReference type="UniPathway" id="UPA00074">
    <property type="reaction ID" value="UER00124"/>
</dbReference>
<dbReference type="PIRSF" id="PIRSF000485">
    <property type="entry name" value="Amd_phspho_trans"/>
    <property type="match status" value="1"/>
</dbReference>
<keyword evidence="7" id="KW-0004">4Fe-4S</keyword>
<dbReference type="InterPro" id="IPR017932">
    <property type="entry name" value="GATase_2_dom"/>
</dbReference>
<feature type="binding site" evidence="7 11">
    <location>
        <position position="390"/>
    </location>
    <ligand>
        <name>[4Fe-4S] cluster</name>
        <dbReference type="ChEBI" id="CHEBI:49883"/>
    </ligand>
</feature>
<evidence type="ECO:0000256" key="2">
    <source>
        <dbReference type="ARBA" id="ARBA00010138"/>
    </source>
</evidence>
<keyword evidence="5 7" id="KW-0658">Purine biosynthesis</keyword>
<organism evidence="13 14">
    <name type="scientific">Sulfobacillus harzensis</name>
    <dbReference type="NCBI Taxonomy" id="2729629"/>
    <lineage>
        <taxon>Bacteria</taxon>
        <taxon>Bacillati</taxon>
        <taxon>Bacillota</taxon>
        <taxon>Clostridia</taxon>
        <taxon>Eubacteriales</taxon>
        <taxon>Clostridiales Family XVII. Incertae Sedis</taxon>
        <taxon>Sulfobacillus</taxon>
    </lineage>
</organism>
<gene>
    <name evidence="7" type="primary">purF</name>
    <name evidence="13" type="ORF">HIJ39_16475</name>
</gene>
<comment type="similarity">
    <text evidence="2 7 8">In the C-terminal section; belongs to the purine/pyrimidine phosphoribosyltransferase family.</text>
</comment>
<evidence type="ECO:0000256" key="4">
    <source>
        <dbReference type="ARBA" id="ARBA00022679"/>
    </source>
</evidence>
<keyword evidence="7 11" id="KW-0411">Iron-sulfur</keyword>
<dbReference type="CDD" id="cd06223">
    <property type="entry name" value="PRTases_typeI"/>
    <property type="match status" value="1"/>
</dbReference>
<dbReference type="PROSITE" id="PS51278">
    <property type="entry name" value="GATASE_TYPE_2"/>
    <property type="match status" value="1"/>
</dbReference>
<dbReference type="Pfam" id="PF13537">
    <property type="entry name" value="GATase_7"/>
    <property type="match status" value="1"/>
</dbReference>
<evidence type="ECO:0000256" key="3">
    <source>
        <dbReference type="ARBA" id="ARBA00022676"/>
    </source>
</evidence>
<keyword evidence="4 7" id="KW-0808">Transferase</keyword>
<dbReference type="AlphaFoldDB" id="A0A7Y0Q411"/>
<comment type="pathway">
    <text evidence="1 7 8">Purine metabolism; IMP biosynthesis via de novo pathway; N(1)-(5-phospho-D-ribosyl)glycinamide from 5-phospho-alpha-D-ribose 1-diphosphate: step 1/2.</text>
</comment>
<evidence type="ECO:0000259" key="12">
    <source>
        <dbReference type="PROSITE" id="PS51278"/>
    </source>
</evidence>
<dbReference type="SUPFAM" id="SSF56235">
    <property type="entry name" value="N-terminal nucleophile aminohydrolases (Ntn hydrolases)"/>
    <property type="match status" value="1"/>
</dbReference>
<evidence type="ECO:0000313" key="13">
    <source>
        <dbReference type="EMBL" id="NMP23930.1"/>
    </source>
</evidence>
<feature type="binding site" evidence="7 11">
    <location>
        <position position="244"/>
    </location>
    <ligand>
        <name>[4Fe-4S] cluster</name>
        <dbReference type="ChEBI" id="CHEBI:49883"/>
    </ligand>
</feature>
<feature type="binding site" evidence="7 10">
    <location>
        <position position="291"/>
    </location>
    <ligand>
        <name>Mg(2+)</name>
        <dbReference type="ChEBI" id="CHEBI:18420"/>
    </ligand>
</feature>
<protein>
    <recommendedName>
        <fullName evidence="7">Amidophosphoribosyltransferase</fullName>
        <shortName evidence="7">ATase</shortName>
        <ecNumber evidence="7">2.4.2.14</ecNumber>
    </recommendedName>
    <alternativeName>
        <fullName evidence="7">Glutamine phosphoribosylpyrophosphate amidotransferase</fullName>
        <shortName evidence="7">GPATase</shortName>
    </alternativeName>
</protein>
<dbReference type="HAMAP" id="MF_01931">
    <property type="entry name" value="PurF"/>
    <property type="match status" value="1"/>
</dbReference>
<keyword evidence="7 10" id="KW-0479">Metal-binding</keyword>
<evidence type="ECO:0000256" key="10">
    <source>
        <dbReference type="PIRSR" id="PIRSR000485-2"/>
    </source>
</evidence>
<keyword evidence="3 7" id="KW-0328">Glycosyltransferase</keyword>
<feature type="domain" description="Glutamine amidotransferase type-2" evidence="12">
    <location>
        <begin position="9"/>
        <end position="228"/>
    </location>
</feature>
<comment type="cofactor">
    <cofactor evidence="7 11">
        <name>[4Fe-4S] cluster</name>
        <dbReference type="ChEBI" id="CHEBI:49883"/>
    </cofactor>
    <text evidence="7 11">Binds 1 [4Fe-4S] cluster per subunit.</text>
</comment>
<sequence>MSFELHEECGVFGIWGDADAAQKAYWGTFSLQHRGQESAGIGVLHDGRLAVEKGMGLLQDAVPQVVQDLAVGQAAIGHVRYSTTGDSAPVNAQPLLMHTRFGPLALAHNGNLVNHRSLRHQLEAEGAIFQGTSDSEVLAHLLARSRRPDFEKALLEAASRLSGGFAFVLLTPEGLFGIRDPFGIRPLVLGRTDQGAYVLASETCALDMVDAPWVRDIEPGEMVKISDQGLVSQKFRQSEGARPCAFEVIYFSRPDSRHQGESMHLKRRQLGKRLAEEAPAEADVVVGVPDSSLPAAMGYAEASGIRFDFGLVKNRYIARTFIAPDASAREKGVQLKLSAVREVVEGKRVVLIDDSLVRGTTSRHIIRLLRQAGAKEVHMRIASPPYLEPCHYGIDTSRAGELAARNLTVTQLAEMVGADSLAFLSPDGLTSALGSSGWCLACFGRGYPVPVERPVEM</sequence>
<proteinExistence type="inferred from homology"/>
<evidence type="ECO:0000313" key="14">
    <source>
        <dbReference type="Proteomes" id="UP000533476"/>
    </source>
</evidence>
<dbReference type="RefSeq" id="WP_169101607.1">
    <property type="nucleotide sequence ID" value="NZ_JABBVZ010000073.1"/>
</dbReference>
<evidence type="ECO:0000256" key="7">
    <source>
        <dbReference type="HAMAP-Rule" id="MF_01931"/>
    </source>
</evidence>
<keyword evidence="7 11" id="KW-0408">Iron</keyword>
<comment type="cofactor">
    <cofactor evidence="7 10">
        <name>Mg(2+)</name>
        <dbReference type="ChEBI" id="CHEBI:18420"/>
    </cofactor>
    <text evidence="7 10">Binds 1 Mg(2+) ion per subunit.</text>
</comment>
<accession>A0A7Y0Q411</accession>
<dbReference type="Gene3D" id="3.60.20.10">
    <property type="entry name" value="Glutamine Phosphoribosylpyrophosphate, subunit 1, domain 1"/>
    <property type="match status" value="1"/>
</dbReference>
<evidence type="ECO:0000256" key="11">
    <source>
        <dbReference type="PIRSR" id="PIRSR000485-3"/>
    </source>
</evidence>
<keyword evidence="6 7" id="KW-0315">Glutamine amidotransferase</keyword>
<dbReference type="GO" id="GO:0051539">
    <property type="term" value="F:4 iron, 4 sulfur cluster binding"/>
    <property type="evidence" value="ECO:0007669"/>
    <property type="project" value="UniProtKB-KW"/>
</dbReference>
<dbReference type="SUPFAM" id="SSF53271">
    <property type="entry name" value="PRTase-like"/>
    <property type="match status" value="1"/>
</dbReference>
<feature type="binding site" evidence="7 11">
    <location>
        <position position="439"/>
    </location>
    <ligand>
        <name>[4Fe-4S] cluster</name>
        <dbReference type="ChEBI" id="CHEBI:49883"/>
    </ligand>
</feature>
<feature type="active site" description="Nucleophile" evidence="7 9">
    <location>
        <position position="9"/>
    </location>
</feature>
<dbReference type="GO" id="GO:0006189">
    <property type="term" value="P:'de novo' IMP biosynthetic process"/>
    <property type="evidence" value="ECO:0007669"/>
    <property type="project" value="UniProtKB-UniRule"/>
</dbReference>
<dbReference type="InterPro" id="IPR029057">
    <property type="entry name" value="PRTase-like"/>
</dbReference>
<dbReference type="CDD" id="cd00715">
    <property type="entry name" value="GPATase_N"/>
    <property type="match status" value="1"/>
</dbReference>
<feature type="binding site" evidence="7 10">
    <location>
        <position position="354"/>
    </location>
    <ligand>
        <name>Mg(2+)</name>
        <dbReference type="ChEBI" id="CHEBI:18420"/>
    </ligand>
</feature>
<dbReference type="Gene3D" id="3.40.50.2020">
    <property type="match status" value="1"/>
</dbReference>
<feature type="binding site" evidence="7 11">
    <location>
        <position position="442"/>
    </location>
    <ligand>
        <name>[4Fe-4S] cluster</name>
        <dbReference type="ChEBI" id="CHEBI:49883"/>
    </ligand>
</feature>
<comment type="caution">
    <text evidence="13">The sequence shown here is derived from an EMBL/GenBank/DDBJ whole genome shotgun (WGS) entry which is preliminary data.</text>
</comment>
<dbReference type="NCBIfam" id="TIGR01134">
    <property type="entry name" value="purF"/>
    <property type="match status" value="1"/>
</dbReference>
<dbReference type="GO" id="GO:0000287">
    <property type="term" value="F:magnesium ion binding"/>
    <property type="evidence" value="ECO:0007669"/>
    <property type="project" value="UniProtKB-UniRule"/>
</dbReference>
<dbReference type="EMBL" id="JABBVZ010000073">
    <property type="protein sequence ID" value="NMP23930.1"/>
    <property type="molecule type" value="Genomic_DNA"/>
</dbReference>
<dbReference type="EC" id="2.4.2.14" evidence="7"/>
<evidence type="ECO:0000256" key="9">
    <source>
        <dbReference type="PIRSR" id="PIRSR000485-1"/>
    </source>
</evidence>
<evidence type="ECO:0000256" key="1">
    <source>
        <dbReference type="ARBA" id="ARBA00005209"/>
    </source>
</evidence>
<evidence type="ECO:0000256" key="8">
    <source>
        <dbReference type="PIRNR" id="PIRNR000485"/>
    </source>
</evidence>
<feature type="binding site" evidence="7 10">
    <location>
        <position position="353"/>
    </location>
    <ligand>
        <name>Mg(2+)</name>
        <dbReference type="ChEBI" id="CHEBI:18420"/>
    </ligand>
</feature>
<keyword evidence="7 10" id="KW-0460">Magnesium</keyword>